<dbReference type="Pfam" id="PF00829">
    <property type="entry name" value="Ribosomal_L21p"/>
    <property type="match status" value="1"/>
</dbReference>
<accession>T2MB78</accession>
<protein>
    <recommendedName>
        <fullName evidence="4">Large ribosomal subunit protein bL21m</fullName>
    </recommendedName>
</protein>
<dbReference type="HAMAP" id="MF_01363">
    <property type="entry name" value="Ribosomal_bL21"/>
    <property type="match status" value="1"/>
</dbReference>
<dbReference type="OrthoDB" id="5994at2759"/>
<sequence>MAFSCFSKVMNIASKNTHYFCNTVFNKLCNSQLNNMKSYFSTAMATIQPIDDKTTDYGKILETVKKCSSQDISDNKVFAVVHIGGKQFKIASNDVIMIHKKIEAECGDIIRLEKVLAIGGRNFTLIGQPLLKRDLATVEGVVVEKTKGEKKIAFKKKRRKNYKRWHGHRQDLSVIKIKKISFDIEQV</sequence>
<dbReference type="GO" id="GO:0003735">
    <property type="term" value="F:structural constituent of ribosome"/>
    <property type="evidence" value="ECO:0007669"/>
    <property type="project" value="InterPro"/>
</dbReference>
<name>T2MB78_HYDVU</name>
<evidence type="ECO:0000256" key="3">
    <source>
        <dbReference type="ARBA" id="ARBA00023274"/>
    </source>
</evidence>
<dbReference type="GO" id="GO:0005762">
    <property type="term" value="C:mitochondrial large ribosomal subunit"/>
    <property type="evidence" value="ECO:0007669"/>
    <property type="project" value="TreeGrafter"/>
</dbReference>
<evidence type="ECO:0000313" key="5">
    <source>
        <dbReference type="EMBL" id="CDG69182.1"/>
    </source>
</evidence>
<dbReference type="KEGG" id="hmg:101238297"/>
<dbReference type="PANTHER" id="PTHR21349:SF0">
    <property type="entry name" value="LARGE RIBOSOMAL SUBUNIT PROTEIN BL21M"/>
    <property type="match status" value="1"/>
</dbReference>
<dbReference type="InterPro" id="IPR001787">
    <property type="entry name" value="Ribosomal_bL21"/>
</dbReference>
<dbReference type="AlphaFoldDB" id="T2MB78"/>
<keyword evidence="3" id="KW-0687">Ribonucleoprotein</keyword>
<dbReference type="NCBIfam" id="TIGR00061">
    <property type="entry name" value="L21"/>
    <property type="match status" value="1"/>
</dbReference>
<organism evidence="5">
    <name type="scientific">Hydra vulgaris</name>
    <name type="common">Hydra</name>
    <name type="synonym">Hydra attenuata</name>
    <dbReference type="NCBI Taxonomy" id="6087"/>
    <lineage>
        <taxon>Eukaryota</taxon>
        <taxon>Metazoa</taxon>
        <taxon>Cnidaria</taxon>
        <taxon>Hydrozoa</taxon>
        <taxon>Hydroidolina</taxon>
        <taxon>Anthoathecata</taxon>
        <taxon>Aplanulata</taxon>
        <taxon>Hydridae</taxon>
        <taxon>Hydra</taxon>
    </lineage>
</organism>
<dbReference type="GO" id="GO:0006412">
    <property type="term" value="P:translation"/>
    <property type="evidence" value="ECO:0007669"/>
    <property type="project" value="InterPro"/>
</dbReference>
<evidence type="ECO:0000256" key="1">
    <source>
        <dbReference type="ARBA" id="ARBA00008563"/>
    </source>
</evidence>
<gene>
    <name evidence="5" type="primary">MRPL21</name>
</gene>
<dbReference type="SUPFAM" id="SSF141091">
    <property type="entry name" value="L21p-like"/>
    <property type="match status" value="1"/>
</dbReference>
<reference evidence="5" key="1">
    <citation type="journal article" date="2013" name="Genome Biol. Evol.">
        <title>Punctuated emergences of genetic and phenotypic innovations in eumetazoan, bilaterian, euteleostome, and hominidae ancestors.</title>
        <authorList>
            <person name="Wenger Y."/>
            <person name="Galliot B."/>
        </authorList>
    </citation>
    <scope>NUCLEOTIDE SEQUENCE</scope>
    <source>
        <tissue evidence="5">Whole animals</tissue>
    </source>
</reference>
<proteinExistence type="evidence at transcript level"/>
<dbReference type="EMBL" id="HAAD01002950">
    <property type="protein sequence ID" value="CDG69182.1"/>
    <property type="molecule type" value="mRNA"/>
</dbReference>
<keyword evidence="2 5" id="KW-0689">Ribosomal protein</keyword>
<evidence type="ECO:0000256" key="4">
    <source>
        <dbReference type="ARBA" id="ARBA00044129"/>
    </source>
</evidence>
<comment type="similarity">
    <text evidence="1">Belongs to the bacterial ribosomal protein bL21 family.</text>
</comment>
<dbReference type="PANTHER" id="PTHR21349">
    <property type="entry name" value="50S RIBOSOMAL PROTEIN L21"/>
    <property type="match status" value="1"/>
</dbReference>
<dbReference type="GO" id="GO:0003723">
    <property type="term" value="F:RNA binding"/>
    <property type="evidence" value="ECO:0007669"/>
    <property type="project" value="InterPro"/>
</dbReference>
<dbReference type="InterPro" id="IPR028909">
    <property type="entry name" value="bL21-like"/>
</dbReference>
<evidence type="ECO:0000256" key="2">
    <source>
        <dbReference type="ARBA" id="ARBA00022980"/>
    </source>
</evidence>
<dbReference type="InterPro" id="IPR036164">
    <property type="entry name" value="bL21-like_sf"/>
</dbReference>